<organism evidence="3 4">
    <name type="scientific">Steccherinum ochraceum</name>
    <dbReference type="NCBI Taxonomy" id="92696"/>
    <lineage>
        <taxon>Eukaryota</taxon>
        <taxon>Fungi</taxon>
        <taxon>Dikarya</taxon>
        <taxon>Basidiomycota</taxon>
        <taxon>Agaricomycotina</taxon>
        <taxon>Agaricomycetes</taxon>
        <taxon>Polyporales</taxon>
        <taxon>Steccherinaceae</taxon>
        <taxon>Steccherinum</taxon>
    </lineage>
</organism>
<dbReference type="OrthoDB" id="3363836at2759"/>
<proteinExistence type="predicted"/>
<dbReference type="EMBL" id="RWJN01000240">
    <property type="protein sequence ID" value="TCD64373.1"/>
    <property type="molecule type" value="Genomic_DNA"/>
</dbReference>
<keyword evidence="2" id="KW-0472">Membrane</keyword>
<feature type="region of interest" description="Disordered" evidence="1">
    <location>
        <begin position="288"/>
        <end position="352"/>
    </location>
</feature>
<evidence type="ECO:0000313" key="3">
    <source>
        <dbReference type="EMBL" id="TCD64373.1"/>
    </source>
</evidence>
<dbReference type="Proteomes" id="UP000292702">
    <property type="component" value="Unassembled WGS sequence"/>
</dbReference>
<feature type="compositionally biased region" description="Polar residues" evidence="1">
    <location>
        <begin position="341"/>
        <end position="352"/>
    </location>
</feature>
<accession>A0A4R0RCE1</accession>
<evidence type="ECO:0000256" key="2">
    <source>
        <dbReference type="SAM" id="Phobius"/>
    </source>
</evidence>
<feature type="transmembrane region" description="Helical" evidence="2">
    <location>
        <begin position="168"/>
        <end position="189"/>
    </location>
</feature>
<name>A0A4R0RCE1_9APHY</name>
<keyword evidence="2" id="KW-1133">Transmembrane helix</keyword>
<sequence length="515" mass="54366">MTHSSALMKKVRYGYAFGHNKATKRDAASCASGGFYTAPTASQTVKAGDPFTISWDPTCLDTQSADIYLYSQEAANPRIHLWQNVNFALGTYQTTLEGAWWNSTASVSLQLAIVNHGLPPFMATLPAGPIFTATADSSAPSAPANANVGAIENVNNFANSNHLSKGKIAAAVIMPILVVVGIFVGMYIWKQRKQGKKSRSAWSEAVDKRMSTISADWKSITPAGASAAVRSSMAPGDRASSFSFGAGAIRPISTMATEGGHAGIGAAGMHSGGIDVTTPQMTQLRAGLRNPSTITGERVSRVSFAPDTRPSGESRRSLANPRTSRFQTSIVPPLPERQDSGDMSPTQTNGPLTLTAEDIKSRMNGQENLPRPSVDEVMPALSMMRTGEHNINTGNDELLFTPPSPPAPAHQSAPKSVVGMMPMQPMPANVMSPDDMLRAYAEQRRTGLASPPPMNGVSVPAPVANYNGNGMRVLYSPTSTDSATIAASPYSAARKSLAPTIASKYDDDDAYGGTA</sequence>
<dbReference type="AlphaFoldDB" id="A0A4R0RCE1"/>
<evidence type="ECO:0000313" key="4">
    <source>
        <dbReference type="Proteomes" id="UP000292702"/>
    </source>
</evidence>
<gene>
    <name evidence="3" type="ORF">EIP91_004204</name>
</gene>
<keyword evidence="4" id="KW-1185">Reference proteome</keyword>
<dbReference type="STRING" id="92696.A0A4R0RCE1"/>
<comment type="caution">
    <text evidence="3">The sequence shown here is derived from an EMBL/GenBank/DDBJ whole genome shotgun (WGS) entry which is preliminary data.</text>
</comment>
<feature type="compositionally biased region" description="Polar residues" evidence="1">
    <location>
        <begin position="320"/>
        <end position="330"/>
    </location>
</feature>
<evidence type="ECO:0000256" key="1">
    <source>
        <dbReference type="SAM" id="MobiDB-lite"/>
    </source>
</evidence>
<keyword evidence="2" id="KW-0812">Transmembrane</keyword>
<reference evidence="3 4" key="1">
    <citation type="submission" date="2018-11" db="EMBL/GenBank/DDBJ databases">
        <title>Genome assembly of Steccherinum ochraceum LE-BIN_3174, the white-rot fungus of the Steccherinaceae family (The Residual Polyporoid clade, Polyporales, Basidiomycota).</title>
        <authorList>
            <person name="Fedorova T.V."/>
            <person name="Glazunova O.A."/>
            <person name="Landesman E.O."/>
            <person name="Moiseenko K.V."/>
            <person name="Psurtseva N.V."/>
            <person name="Savinova O.S."/>
            <person name="Shakhova N.V."/>
            <person name="Tyazhelova T.V."/>
            <person name="Vasina D.V."/>
        </authorList>
    </citation>
    <scope>NUCLEOTIDE SEQUENCE [LARGE SCALE GENOMIC DNA]</scope>
    <source>
        <strain evidence="3 4">LE-BIN_3174</strain>
    </source>
</reference>
<protein>
    <submittedName>
        <fullName evidence="3">Uncharacterized protein</fullName>
    </submittedName>
</protein>